<dbReference type="AlphaFoldDB" id="A0A5D8QI53"/>
<keyword evidence="2" id="KW-1185">Reference proteome</keyword>
<organism evidence="1 2">
    <name type="scientific">Calorimonas adulescens</name>
    <dbReference type="NCBI Taxonomy" id="2606906"/>
    <lineage>
        <taxon>Bacteria</taxon>
        <taxon>Bacillati</taxon>
        <taxon>Bacillota</taxon>
        <taxon>Clostridia</taxon>
        <taxon>Thermoanaerobacterales</taxon>
        <taxon>Thermoanaerobacteraceae</taxon>
        <taxon>Calorimonas</taxon>
    </lineage>
</organism>
<reference evidence="1 2" key="1">
    <citation type="submission" date="2019-08" db="EMBL/GenBank/DDBJ databases">
        <title>Calorimonas adulescens gen. nov., sp. nov., an anaerobic thermophilic bacterium from Sakhalin hot spring.</title>
        <authorList>
            <person name="Khomyakova M.A."/>
            <person name="Merkel A.Y."/>
            <person name="Novikov A."/>
            <person name="Bonch-Osmolovskaya E.A."/>
            <person name="Slobodkin A.I."/>
        </authorList>
    </citation>
    <scope>NUCLEOTIDE SEQUENCE [LARGE SCALE GENOMIC DNA]</scope>
    <source>
        <strain evidence="1 2">A05MB</strain>
    </source>
</reference>
<evidence type="ECO:0008006" key="3">
    <source>
        <dbReference type="Google" id="ProtNLM"/>
    </source>
</evidence>
<dbReference type="EMBL" id="VTPS01000001">
    <property type="protein sequence ID" value="TZE83546.1"/>
    <property type="molecule type" value="Genomic_DNA"/>
</dbReference>
<dbReference type="Proteomes" id="UP000322976">
    <property type="component" value="Unassembled WGS sequence"/>
</dbReference>
<comment type="caution">
    <text evidence="1">The sequence shown here is derived from an EMBL/GenBank/DDBJ whole genome shotgun (WGS) entry which is preliminary data.</text>
</comment>
<name>A0A5D8QI53_9THEO</name>
<accession>A0A5D8QI53</accession>
<evidence type="ECO:0000313" key="2">
    <source>
        <dbReference type="Proteomes" id="UP000322976"/>
    </source>
</evidence>
<gene>
    <name evidence="1" type="ORF">FWJ32_01310</name>
</gene>
<sequence length="133" mass="15839">MSNSKIMRTCCDLCGAQKMFLQQTEQGHEVCELCGWVQNDHYFRYPNEDILNRPYTSLNYYRFLHILKQFAESIGSSAYNRFKAPKAIYDVWIRKHPELNGQYNMSEFKLTKPDKDLFLSKEDCWDEDDEEAD</sequence>
<dbReference type="SUPFAM" id="SSF57783">
    <property type="entry name" value="Zinc beta-ribbon"/>
    <property type="match status" value="1"/>
</dbReference>
<evidence type="ECO:0000313" key="1">
    <source>
        <dbReference type="EMBL" id="TZE83546.1"/>
    </source>
</evidence>
<proteinExistence type="predicted"/>
<protein>
    <recommendedName>
        <fullName evidence="3">Cysteine-rich CPCC domain-containing protein</fullName>
    </recommendedName>
</protein>